<dbReference type="EMBL" id="JWZX01003375">
    <property type="protein sequence ID" value="KOO21283.1"/>
    <property type="molecule type" value="Genomic_DNA"/>
</dbReference>
<keyword evidence="4" id="KW-1185">Reference proteome</keyword>
<feature type="compositionally biased region" description="Low complexity" evidence="2">
    <location>
        <begin position="242"/>
        <end position="259"/>
    </location>
</feature>
<feature type="region of interest" description="Disordered" evidence="2">
    <location>
        <begin position="234"/>
        <end position="305"/>
    </location>
</feature>
<organism evidence="3 4">
    <name type="scientific">Chrysochromulina tobinii</name>
    <dbReference type="NCBI Taxonomy" id="1460289"/>
    <lineage>
        <taxon>Eukaryota</taxon>
        <taxon>Haptista</taxon>
        <taxon>Haptophyta</taxon>
        <taxon>Prymnesiophyceae</taxon>
        <taxon>Prymnesiales</taxon>
        <taxon>Chrysochromulinaceae</taxon>
        <taxon>Chrysochromulina</taxon>
    </lineage>
</organism>
<accession>A0A0M0J4Z2</accession>
<reference evidence="4" key="1">
    <citation type="journal article" date="2015" name="PLoS Genet.">
        <title>Genome Sequence and Transcriptome Analyses of Chrysochromulina tobin: Metabolic Tools for Enhanced Algal Fitness in the Prominent Order Prymnesiales (Haptophyceae).</title>
        <authorList>
            <person name="Hovde B.T."/>
            <person name="Deodato C.R."/>
            <person name="Hunsperger H.M."/>
            <person name="Ryken S.A."/>
            <person name="Yost W."/>
            <person name="Jha R.K."/>
            <person name="Patterson J."/>
            <person name="Monnat R.J. Jr."/>
            <person name="Barlow S.B."/>
            <person name="Starkenburg S.R."/>
            <person name="Cattolico R.A."/>
        </authorList>
    </citation>
    <scope>NUCLEOTIDE SEQUENCE</scope>
    <source>
        <strain evidence="4">CCMP291</strain>
    </source>
</reference>
<sequence length="305" mass="31543">MKLGVGSRLVGTLLKGEATAERPEAGIVWADTGAIPFFRRHGFNDDPILCSRYREIVAPWARSTLMSVQLAPPIPDLAAGAGASAAAAAWVAAEPLGEQVSLQQGHIAALQAENTKLKREKTALQQDFDEYRHTAERRAERHDAVSTAERAAGRLAHNDDDIQRNDEGGAAPSVGMGAVSGAAPLVGMGAVSGAAPLVGLGAVSGAAPRSGLGETRDAATLQHGPLQALLLPLPSRAEPDSPARSSQPSSAHSQPHSGSCASPSASPLARRVERWAGSPSRSSVPELTHEQLQLELSKASASDGP</sequence>
<evidence type="ECO:0000313" key="3">
    <source>
        <dbReference type="EMBL" id="KOO21283.1"/>
    </source>
</evidence>
<dbReference type="Proteomes" id="UP000037460">
    <property type="component" value="Unassembled WGS sequence"/>
</dbReference>
<protein>
    <recommendedName>
        <fullName evidence="5">N-acetyltransferase domain-containing protein</fullName>
    </recommendedName>
</protein>
<feature type="compositionally biased region" description="Basic and acidic residues" evidence="2">
    <location>
        <begin position="156"/>
        <end position="167"/>
    </location>
</feature>
<feature type="coiled-coil region" evidence="1">
    <location>
        <begin position="107"/>
        <end position="134"/>
    </location>
</feature>
<gene>
    <name evidence="3" type="ORF">Ctob_003395</name>
</gene>
<evidence type="ECO:0000256" key="1">
    <source>
        <dbReference type="SAM" id="Coils"/>
    </source>
</evidence>
<dbReference type="AlphaFoldDB" id="A0A0M0J4Z2"/>
<feature type="region of interest" description="Disordered" evidence="2">
    <location>
        <begin position="135"/>
        <end position="170"/>
    </location>
</feature>
<name>A0A0M0J4Z2_9EUKA</name>
<proteinExistence type="predicted"/>
<feature type="compositionally biased region" description="Basic and acidic residues" evidence="2">
    <location>
        <begin position="135"/>
        <end position="144"/>
    </location>
</feature>
<evidence type="ECO:0000256" key="2">
    <source>
        <dbReference type="SAM" id="MobiDB-lite"/>
    </source>
</evidence>
<dbReference type="Gene3D" id="3.40.630.30">
    <property type="match status" value="1"/>
</dbReference>
<evidence type="ECO:0008006" key="5">
    <source>
        <dbReference type="Google" id="ProtNLM"/>
    </source>
</evidence>
<evidence type="ECO:0000313" key="4">
    <source>
        <dbReference type="Proteomes" id="UP000037460"/>
    </source>
</evidence>
<comment type="caution">
    <text evidence="3">The sequence shown here is derived from an EMBL/GenBank/DDBJ whole genome shotgun (WGS) entry which is preliminary data.</text>
</comment>
<keyword evidence="1" id="KW-0175">Coiled coil</keyword>
<dbReference type="OrthoDB" id="6021986at2759"/>